<feature type="compositionally biased region" description="Polar residues" evidence="2">
    <location>
        <begin position="271"/>
        <end position="306"/>
    </location>
</feature>
<feature type="region of interest" description="Disordered" evidence="2">
    <location>
        <begin position="669"/>
        <end position="707"/>
    </location>
</feature>
<feature type="compositionally biased region" description="Basic and acidic residues" evidence="2">
    <location>
        <begin position="1247"/>
        <end position="1261"/>
    </location>
</feature>
<feature type="region of interest" description="Disordered" evidence="2">
    <location>
        <begin position="748"/>
        <end position="777"/>
    </location>
</feature>
<dbReference type="Pfam" id="PF12481">
    <property type="entry name" value="DUF3700"/>
    <property type="match status" value="1"/>
</dbReference>
<sequence length="1586" mass="175064">MKLGGRQGFVLQVVEVLWKEMGKDRGWRWRGCGVGLVVGDEAAEQDVVEACIVAVKAVEEQEGSGGEAVKEGIGAIARGWAGPDCEDSGKVLIRESSTSVEHVVREEKTMAAFDLLEIYCELIVARLPIIEAQKNCPIDLKEAITSVVFASPRCADIPELHDVRKHFTAKYGKEFISAAVELRPECGVSRMLVEKLSAKAPDGQTKLKILTAIAEEHNVKWDPKSFGEKELNPPDDLLNGPNTFEKASKMMHTEPPIVQPPPQAQVTPSPDQTNNVPVNFGNNASSSTSSQNFVATDVGGSQTTVPAASHHGVRPSGAGSERMERHSYYEDESSFSSRRQGWNMEFTDATSAAQAAAESAERASMAARAAAELSSRGKITSQYSTESQKSNIYSSRYERHTENAASKLPTQQFPKNSEHNSFHGRNPQKQTDQVDNYEHDNPDEAAENIYRDGCGSSKRSSRSSSNVDDKVVNDFQKVTRNSQKGSFVEEAIKADKSPVCSGMSMKKLSVGSEEEFVSGQQGGPQSDNFNYFGEESIEKQASNVSSRSNSSNREASENVYSGGHGSNKKPGRRSASIDEKFANDFRKGDRNPQRSLFEEEAVKADKSPVYSGMSMKKQSVGSEDEFMSGQQGGLQPDNFNYFAEERITKQASSVFLSFTFKQLRPSMIGRNPGHISASPPKEPRSHLSVNTDTWSPTQSNRRSDKLFSSASHVSAEWHSPPVFDESLTKSSISSPPCEVLPVTYDESEGLSWESEDELHKSRLGRKTEPGSLPHKDNIFFGDLDDDFQSESHGLIGSFHTEKGDSGSNSKQNLHYSFDDEELVEVSSENNQRTEFSAQSRRKFGFGETPSRQSSKRTKPQIISNNKASEPFYNQVEERKSQPSLQHSRLSLVNEVKATQNTYNAESSDTMEDDESFGQSSLESGKELNLGTLTGGLRNKGYGRPPYIRNPSVDASPSRKAAEDNATTVEHPPDSPVDKSSLKSVVSTKLENKPSWRTPITNYDLDTDDSDDLKPQNSRREKEPYSRKASKEVLTMSRLRAQVTVFDTDDNDEEEDLPKQAFTSTGRPGSGLSRRTKATPASRKSSYSKMLSSSETPPEPRSQTDADDRKVPSRSWYRSETPPETQSQTDADAKKMPSRSSYRSETPPEHQSQTDVEAKKVPSRNSYRSEISPDPESQIDADAKRMPSRSSYRSEIAPAPEPRSQTDANANRMPLRSSYRSETPPEPRSQTDADSKRMPLRSSYRSETPPEPRPQTDADAKRMPSRSSYPSETPLEPWSQTDADAKKVPSMSSYRSESPPKPRSRTDADAKKVPPSRSSYHSDTPPKPRPQPTNSGHREHSPDPSAAKQATSKPESDSSVSIRKENLKSSATERPLSPLKTAKSGSTESPKASTSSGEAPSRESSLKKASHVHPKLPDYDTLTAHLQSLRYSVACLWRTGEELVRFTMYTCADGSIKRQKRPTVEVVGGDFRFCDSDLGAHRDGVVVIGWHGLIEGLVEVVIVGGWGKMKVVIWLLESIEGCMSHNESGLMIYEHPMNKMKAMPRMDSEGTMCGATFKVDVCSRISTRPWGGCEAWLSTLTLPPKEN</sequence>
<dbReference type="InterPro" id="IPR042277">
    <property type="entry name" value="IST1-like"/>
</dbReference>
<evidence type="ECO:0000256" key="2">
    <source>
        <dbReference type="SAM" id="MobiDB-lite"/>
    </source>
</evidence>
<dbReference type="Gene3D" id="1.20.1260.60">
    <property type="entry name" value="Vacuolar protein sorting-associated protein Ist1"/>
    <property type="match status" value="1"/>
</dbReference>
<feature type="compositionally biased region" description="Polar residues" evidence="2">
    <location>
        <begin position="377"/>
        <end position="392"/>
    </location>
</feature>
<feature type="region of interest" description="Disordered" evidence="2">
    <location>
        <begin position="253"/>
        <end position="337"/>
    </location>
</feature>
<organism evidence="4 5">
    <name type="scientific">Actinidia rufa</name>
    <dbReference type="NCBI Taxonomy" id="165716"/>
    <lineage>
        <taxon>Eukaryota</taxon>
        <taxon>Viridiplantae</taxon>
        <taxon>Streptophyta</taxon>
        <taxon>Embryophyta</taxon>
        <taxon>Tracheophyta</taxon>
        <taxon>Spermatophyta</taxon>
        <taxon>Magnoliopsida</taxon>
        <taxon>eudicotyledons</taxon>
        <taxon>Gunneridae</taxon>
        <taxon>Pentapetalae</taxon>
        <taxon>asterids</taxon>
        <taxon>Ericales</taxon>
        <taxon>Actinidiaceae</taxon>
        <taxon>Actinidia</taxon>
    </lineage>
</organism>
<dbReference type="GO" id="GO:0015031">
    <property type="term" value="P:protein transport"/>
    <property type="evidence" value="ECO:0007669"/>
    <property type="project" value="InterPro"/>
</dbReference>
<dbReference type="Pfam" id="PF03398">
    <property type="entry name" value="Ist1"/>
    <property type="match status" value="1"/>
</dbReference>
<evidence type="ECO:0000313" key="4">
    <source>
        <dbReference type="EMBL" id="GFY80420.1"/>
    </source>
</evidence>
<reference evidence="4 5" key="1">
    <citation type="submission" date="2019-07" db="EMBL/GenBank/DDBJ databases">
        <title>De Novo Assembly of kiwifruit Actinidia rufa.</title>
        <authorList>
            <person name="Sugita-Konishi S."/>
            <person name="Sato K."/>
            <person name="Mori E."/>
            <person name="Abe Y."/>
            <person name="Kisaki G."/>
            <person name="Hamano K."/>
            <person name="Suezawa K."/>
            <person name="Otani M."/>
            <person name="Fukuda T."/>
            <person name="Manabe T."/>
            <person name="Gomi K."/>
            <person name="Tabuchi M."/>
            <person name="Akimitsu K."/>
            <person name="Kataoka I."/>
        </authorList>
    </citation>
    <scope>NUCLEOTIDE SEQUENCE [LARGE SCALE GENOMIC DNA]</scope>
    <source>
        <strain evidence="5">cv. Fuchu</strain>
    </source>
</reference>
<feature type="compositionally biased region" description="Polar residues" evidence="2">
    <location>
        <begin position="1347"/>
        <end position="1360"/>
    </location>
</feature>
<feature type="region of interest" description="Disordered" evidence="2">
    <location>
        <begin position="373"/>
        <end position="392"/>
    </location>
</feature>
<feature type="compositionally biased region" description="Basic and acidic residues" evidence="2">
    <location>
        <begin position="757"/>
        <end position="777"/>
    </location>
</feature>
<gene>
    <name evidence="4" type="ORF">Acr_01g0002290</name>
</gene>
<proteinExistence type="inferred from homology"/>
<keyword evidence="5" id="KW-1185">Reference proteome</keyword>
<comment type="caution">
    <text evidence="4">The sequence shown here is derived from an EMBL/GenBank/DDBJ whole genome shotgun (WGS) entry which is preliminary data.</text>
</comment>
<feature type="compositionally biased region" description="Polar residues" evidence="2">
    <location>
        <begin position="826"/>
        <end position="838"/>
    </location>
</feature>
<feature type="region of interest" description="Disordered" evidence="2">
    <location>
        <begin position="403"/>
        <end position="630"/>
    </location>
</feature>
<feature type="compositionally biased region" description="Basic and acidic residues" evidence="2">
    <location>
        <begin position="970"/>
        <end position="980"/>
    </location>
</feature>
<feature type="compositionally biased region" description="Polar residues" evidence="2">
    <location>
        <begin position="805"/>
        <end position="814"/>
    </location>
</feature>
<dbReference type="PANTHER" id="PTHR12161:SF13">
    <property type="entry name" value="REGULATOR OF VPS4 ACTIVITY IN THE MVB PATHWAY PROTEIN"/>
    <property type="match status" value="1"/>
</dbReference>
<dbReference type="PANTHER" id="PTHR12161">
    <property type="entry name" value="IST1 FAMILY MEMBER"/>
    <property type="match status" value="1"/>
</dbReference>
<evidence type="ECO:0000313" key="5">
    <source>
        <dbReference type="Proteomes" id="UP000585474"/>
    </source>
</evidence>
<feature type="compositionally biased region" description="Low complexity" evidence="2">
    <location>
        <begin position="1081"/>
        <end position="1093"/>
    </location>
</feature>
<dbReference type="Proteomes" id="UP000585474">
    <property type="component" value="Unassembled WGS sequence"/>
</dbReference>
<feature type="compositionally biased region" description="Low complexity" evidence="2">
    <location>
        <begin position="456"/>
        <end position="466"/>
    </location>
</feature>
<feature type="compositionally biased region" description="Polar residues" evidence="2">
    <location>
        <begin position="1137"/>
        <end position="1154"/>
    </location>
</feature>
<feature type="compositionally biased region" description="Polar residues" evidence="2">
    <location>
        <begin position="476"/>
        <end position="485"/>
    </location>
</feature>
<feature type="compositionally biased region" description="Basic and acidic residues" evidence="2">
    <location>
        <begin position="1011"/>
        <end position="1030"/>
    </location>
</feature>
<feature type="compositionally biased region" description="Acidic residues" evidence="2">
    <location>
        <begin position="1046"/>
        <end position="1055"/>
    </location>
</feature>
<dbReference type="OrthoDB" id="29853at2759"/>
<evidence type="ECO:0000256" key="1">
    <source>
        <dbReference type="ARBA" id="ARBA00005536"/>
    </source>
</evidence>
<feature type="region of interest" description="Disordered" evidence="2">
    <location>
        <begin position="790"/>
        <end position="1412"/>
    </location>
</feature>
<accession>A0A7J0E1Z7</accession>
<feature type="compositionally biased region" description="Polar residues" evidence="2">
    <location>
        <begin position="881"/>
        <end position="907"/>
    </location>
</feature>
<name>A0A7J0E1Z7_9ERIC</name>
<feature type="compositionally biased region" description="Polar residues" evidence="2">
    <location>
        <begin position="687"/>
        <end position="707"/>
    </location>
</feature>
<feature type="compositionally biased region" description="Low complexity" evidence="2">
    <location>
        <begin position="926"/>
        <end position="939"/>
    </location>
</feature>
<feature type="compositionally biased region" description="Polar residues" evidence="2">
    <location>
        <begin position="1382"/>
        <end position="1397"/>
    </location>
</feature>
<dbReference type="EMBL" id="BJWL01000001">
    <property type="protein sequence ID" value="GFY80420.1"/>
    <property type="molecule type" value="Genomic_DNA"/>
</dbReference>
<dbReference type="InterPro" id="IPR024286">
    <property type="entry name" value="DUF3700"/>
</dbReference>
<feature type="domain" description="DUF3700" evidence="3">
    <location>
        <begin position="1519"/>
        <end position="1558"/>
    </location>
</feature>
<comment type="similarity">
    <text evidence="1">Belongs to the IST1 family.</text>
</comment>
<feature type="region of interest" description="Disordered" evidence="2">
    <location>
        <begin position="224"/>
        <end position="243"/>
    </location>
</feature>
<feature type="compositionally biased region" description="Low complexity" evidence="2">
    <location>
        <begin position="541"/>
        <end position="559"/>
    </location>
</feature>
<feature type="compositionally biased region" description="Basic and acidic residues" evidence="2">
    <location>
        <begin position="1297"/>
        <end position="1311"/>
    </location>
</feature>
<dbReference type="FunFam" id="1.20.1260.60:FF:000003">
    <property type="entry name" value="IST1-like protein isoform A"/>
    <property type="match status" value="1"/>
</dbReference>
<feature type="compositionally biased region" description="Basic and acidic residues" evidence="2">
    <location>
        <begin position="575"/>
        <end position="606"/>
    </location>
</feature>
<dbReference type="InterPro" id="IPR005061">
    <property type="entry name" value="Ist1"/>
</dbReference>
<feature type="compositionally biased region" description="Basic and acidic residues" evidence="2">
    <location>
        <begin position="1222"/>
        <end position="1236"/>
    </location>
</feature>
<feature type="compositionally biased region" description="Basic and acidic residues" evidence="2">
    <location>
        <begin position="1101"/>
        <end position="1110"/>
    </location>
</feature>
<evidence type="ECO:0000259" key="3">
    <source>
        <dbReference type="Pfam" id="PF12481"/>
    </source>
</evidence>
<feature type="compositionally biased region" description="Polar residues" evidence="2">
    <location>
        <begin position="1115"/>
        <end position="1129"/>
    </location>
</feature>
<protein>
    <submittedName>
        <fullName evidence="4">Regulator of Vps4 activity in the MVB pathway protein</fullName>
    </submittedName>
</protein>